<feature type="region of interest" description="Disordered" evidence="1">
    <location>
        <begin position="136"/>
        <end position="231"/>
    </location>
</feature>
<feature type="domain" description="Integrase zinc-binding" evidence="2">
    <location>
        <begin position="82"/>
        <end position="139"/>
    </location>
</feature>
<accession>A0A0A9XA72</accession>
<dbReference type="Gene3D" id="1.10.340.70">
    <property type="match status" value="1"/>
</dbReference>
<evidence type="ECO:0000313" key="3">
    <source>
        <dbReference type="EMBL" id="JAG16536.1"/>
    </source>
</evidence>
<gene>
    <name evidence="3" type="ORF">CM83_31835</name>
</gene>
<feature type="compositionally biased region" description="Polar residues" evidence="1">
    <location>
        <begin position="161"/>
        <end position="175"/>
    </location>
</feature>
<sequence length="231" mass="26713">MSRYRRDMQMKYVDGLNRGDVAAVSSEFPPKEILITAQNLDLWVQFTVMTRKRKPDQIQQQDGVWKTKVTIEGQDMWVPLMPHSLRNWLLQRCHGYTWSGHPGAEATEERVRKLGMWPELSEDVCNYIKDCEPCQRQNTPRQPIQKPMMPDHVVQMDSPRRTTPTPKNSQPTNQEPSRKSRDVGTSTEEFIPAASSTPYPPHTSPQQVDAPRYSLRPRPERVNQARLHAGK</sequence>
<dbReference type="AlphaFoldDB" id="A0A0A9XA72"/>
<proteinExistence type="predicted"/>
<protein>
    <submittedName>
        <fullName evidence="3">Uncharacterized protein K02A2.6</fullName>
    </submittedName>
</protein>
<dbReference type="InterPro" id="IPR041588">
    <property type="entry name" value="Integrase_H2C2"/>
</dbReference>
<organism evidence="3">
    <name type="scientific">Lygus hesperus</name>
    <name type="common">Western plant bug</name>
    <dbReference type="NCBI Taxonomy" id="30085"/>
    <lineage>
        <taxon>Eukaryota</taxon>
        <taxon>Metazoa</taxon>
        <taxon>Ecdysozoa</taxon>
        <taxon>Arthropoda</taxon>
        <taxon>Hexapoda</taxon>
        <taxon>Insecta</taxon>
        <taxon>Pterygota</taxon>
        <taxon>Neoptera</taxon>
        <taxon>Paraneoptera</taxon>
        <taxon>Hemiptera</taxon>
        <taxon>Heteroptera</taxon>
        <taxon>Panheteroptera</taxon>
        <taxon>Cimicomorpha</taxon>
        <taxon>Miridae</taxon>
        <taxon>Mirini</taxon>
        <taxon>Lygus</taxon>
    </lineage>
</organism>
<reference evidence="3" key="1">
    <citation type="journal article" date="2014" name="PLoS ONE">
        <title>Transcriptome-Based Identification of ABC Transporters in the Western Tarnished Plant Bug Lygus hesperus.</title>
        <authorList>
            <person name="Hull J.J."/>
            <person name="Chaney K."/>
            <person name="Geib S.M."/>
            <person name="Fabrick J.A."/>
            <person name="Brent C.S."/>
            <person name="Walsh D."/>
            <person name="Lavine L.C."/>
        </authorList>
    </citation>
    <scope>NUCLEOTIDE SEQUENCE</scope>
</reference>
<name>A0A0A9XA72_LYGHE</name>
<dbReference type="EMBL" id="GBHO01027068">
    <property type="protein sequence ID" value="JAG16536.1"/>
    <property type="molecule type" value="Transcribed_RNA"/>
</dbReference>
<evidence type="ECO:0000259" key="2">
    <source>
        <dbReference type="Pfam" id="PF17921"/>
    </source>
</evidence>
<reference evidence="3" key="2">
    <citation type="submission" date="2014-07" db="EMBL/GenBank/DDBJ databases">
        <authorList>
            <person name="Hull J."/>
        </authorList>
    </citation>
    <scope>NUCLEOTIDE SEQUENCE</scope>
</reference>
<evidence type="ECO:0000256" key="1">
    <source>
        <dbReference type="SAM" id="MobiDB-lite"/>
    </source>
</evidence>
<dbReference type="Pfam" id="PF17921">
    <property type="entry name" value="Integrase_H2C2"/>
    <property type="match status" value="1"/>
</dbReference>
<dbReference type="FunFam" id="1.10.340.70:FF:000001">
    <property type="entry name" value="Retrovirus-related Pol polyprotein from transposon gypsy-like Protein"/>
    <property type="match status" value="1"/>
</dbReference>